<dbReference type="Proteomes" id="UP000092600">
    <property type="component" value="Unassembled WGS sequence"/>
</dbReference>
<name>A0A199W985_ANACO</name>
<feature type="compositionally biased region" description="Low complexity" evidence="1">
    <location>
        <begin position="329"/>
        <end position="358"/>
    </location>
</feature>
<dbReference type="AlphaFoldDB" id="A0A199W985"/>
<dbReference type="EMBL" id="LSRQ01000044">
    <property type="protein sequence ID" value="OAY85798.1"/>
    <property type="molecule type" value="Genomic_DNA"/>
</dbReference>
<feature type="non-terminal residue" evidence="2">
    <location>
        <position position="548"/>
    </location>
</feature>
<gene>
    <name evidence="2" type="ORF">ACMD2_09976</name>
</gene>
<proteinExistence type="predicted"/>
<evidence type="ECO:0000256" key="1">
    <source>
        <dbReference type="SAM" id="MobiDB-lite"/>
    </source>
</evidence>
<reference evidence="2 3" key="1">
    <citation type="journal article" date="2016" name="DNA Res.">
        <title>The draft genome of MD-2 pineapple using hybrid error correction of long reads.</title>
        <authorList>
            <person name="Redwan R.M."/>
            <person name="Saidin A."/>
            <person name="Kumar S.V."/>
        </authorList>
    </citation>
    <scope>NUCLEOTIDE SEQUENCE [LARGE SCALE GENOMIC DNA]</scope>
    <source>
        <strain evidence="3">cv. MD2</strain>
        <tissue evidence="2">Leaf</tissue>
    </source>
</reference>
<feature type="compositionally biased region" description="Basic and acidic residues" evidence="1">
    <location>
        <begin position="19"/>
        <end position="30"/>
    </location>
</feature>
<feature type="region of interest" description="Disordered" evidence="1">
    <location>
        <begin position="327"/>
        <end position="358"/>
    </location>
</feature>
<organism evidence="2 3">
    <name type="scientific">Ananas comosus</name>
    <name type="common">Pineapple</name>
    <name type="synonym">Ananas ananas</name>
    <dbReference type="NCBI Taxonomy" id="4615"/>
    <lineage>
        <taxon>Eukaryota</taxon>
        <taxon>Viridiplantae</taxon>
        <taxon>Streptophyta</taxon>
        <taxon>Embryophyta</taxon>
        <taxon>Tracheophyta</taxon>
        <taxon>Spermatophyta</taxon>
        <taxon>Magnoliopsida</taxon>
        <taxon>Liliopsida</taxon>
        <taxon>Poales</taxon>
        <taxon>Bromeliaceae</taxon>
        <taxon>Bromelioideae</taxon>
        <taxon>Ananas</taxon>
    </lineage>
</organism>
<evidence type="ECO:0000313" key="3">
    <source>
        <dbReference type="Proteomes" id="UP000092600"/>
    </source>
</evidence>
<accession>A0A199W985</accession>
<comment type="caution">
    <text evidence="2">The sequence shown here is derived from an EMBL/GenBank/DDBJ whole genome shotgun (WGS) entry which is preliminary data.</text>
</comment>
<evidence type="ECO:0000313" key="2">
    <source>
        <dbReference type="EMBL" id="OAY85798.1"/>
    </source>
</evidence>
<protein>
    <submittedName>
        <fullName evidence="2">Uncharacterized protein</fullName>
    </submittedName>
</protein>
<feature type="region of interest" description="Disordered" evidence="1">
    <location>
        <begin position="1"/>
        <end position="39"/>
    </location>
</feature>
<sequence length="548" mass="61101">RDRHGKSAFASITSTSAQDSKRIDCNEDGGKAVSPSKQGHPIRRRFLRWRRDLIPPSEVMAQHPRRVTSWSDVKLLRTSADGRQACRQRVVCNTASLKRELGKGRGQQQFGLILSAVNQFHRPLMRLQPSLPDSGYIHVGGRSSFVTRVRNGVRNIAFLKPTKSVRFNPKACSTRNFFKLLKMLVATFLSETTLCPFVTIRNLDTKSFRSPASSILSFRSSSLIKPCAIQSRTSSKALNLYPLGYRRQYEKQRLRCAGKCRKLHISALVLPPDQSSSVIVSKYSCKYSCKLSCKLSWRLASFLAIVLPTILAAVGQQHVLKHLNSTSQFSSRSSPSRFSLRSSPSRFSLRSSPSNQTSSITSRNFFAFSFSFIFCRSASGELSCLRTYCARVVFPTPGRPSMAIIGTPDDDPGSRIAAGSIFKRRMISSRSLSRPNTVSGGSEMACMLSGAAAAVWSGWAPNKRIPNNFWYRITSPLATPCFRHLPSEAAVVEEVQRVLRAVVSVFQPLQPALHLAPVRAALRFLDHRFQHREDGVPHLLQLLLRVDA</sequence>
<feature type="non-terminal residue" evidence="2">
    <location>
        <position position="1"/>
    </location>
</feature>